<evidence type="ECO:0000259" key="2">
    <source>
        <dbReference type="Pfam" id="PF05627"/>
    </source>
</evidence>
<protein>
    <recommendedName>
        <fullName evidence="2">RIN4 pathogenic type III effector avirulence factor Avr cleavage site domain-containing protein</fullName>
    </recommendedName>
</protein>
<evidence type="ECO:0000313" key="3">
    <source>
        <dbReference type="EMBL" id="CAK9316508.1"/>
    </source>
</evidence>
<feature type="compositionally biased region" description="Basic and acidic residues" evidence="1">
    <location>
        <begin position="62"/>
        <end position="75"/>
    </location>
</feature>
<proteinExistence type="predicted"/>
<feature type="region of interest" description="Disordered" evidence="1">
    <location>
        <begin position="35"/>
        <end position="76"/>
    </location>
</feature>
<dbReference type="PANTHER" id="PTHR33159:SF47">
    <property type="entry name" value="RIN4 PATHOGENIC TYPE III EFFECTOR AVIRULENCE FACTOR AVR CLEAVAGE SITE DOMAIN-CONTAINING PROTEIN"/>
    <property type="match status" value="1"/>
</dbReference>
<dbReference type="InterPro" id="IPR008700">
    <property type="entry name" value="TypeIII_avirulence_cleave"/>
</dbReference>
<dbReference type="Proteomes" id="UP001642487">
    <property type="component" value="Chromosome 3"/>
</dbReference>
<dbReference type="PANTHER" id="PTHR33159">
    <property type="entry name" value="RPM1-INTERACTING PROTEIN 4 (RIN4) FAMILY PROTEIN"/>
    <property type="match status" value="1"/>
</dbReference>
<name>A0ABP0YC03_9ROSI</name>
<dbReference type="Pfam" id="PF05627">
    <property type="entry name" value="AvrRpt-cleavage"/>
    <property type="match status" value="1"/>
</dbReference>
<organism evidence="3 4">
    <name type="scientific">Citrullus colocynthis</name>
    <name type="common">colocynth</name>
    <dbReference type="NCBI Taxonomy" id="252529"/>
    <lineage>
        <taxon>Eukaryota</taxon>
        <taxon>Viridiplantae</taxon>
        <taxon>Streptophyta</taxon>
        <taxon>Embryophyta</taxon>
        <taxon>Tracheophyta</taxon>
        <taxon>Spermatophyta</taxon>
        <taxon>Magnoliopsida</taxon>
        <taxon>eudicotyledons</taxon>
        <taxon>Gunneridae</taxon>
        <taxon>Pentapetalae</taxon>
        <taxon>rosids</taxon>
        <taxon>fabids</taxon>
        <taxon>Cucurbitales</taxon>
        <taxon>Cucurbitaceae</taxon>
        <taxon>Benincaseae</taxon>
        <taxon>Citrullus</taxon>
    </lineage>
</organism>
<evidence type="ECO:0000256" key="1">
    <source>
        <dbReference type="SAM" id="MobiDB-lite"/>
    </source>
</evidence>
<sequence>MTTAQRAPFLPKFGEWDEKNPAAAEGFTVIFDRARDNKKNGGGTGTPKNVIPQQNQNQYQNKKHEAAKKNHEHNYPRKQKGWNCCFW</sequence>
<gene>
    <name evidence="3" type="ORF">CITCOLO1_LOCUS8369</name>
</gene>
<reference evidence="3 4" key="1">
    <citation type="submission" date="2024-03" db="EMBL/GenBank/DDBJ databases">
        <authorList>
            <person name="Gkanogiannis A."/>
            <person name="Becerra Lopez-Lavalle L."/>
        </authorList>
    </citation>
    <scope>NUCLEOTIDE SEQUENCE [LARGE SCALE GENOMIC DNA]</scope>
</reference>
<evidence type="ECO:0000313" key="4">
    <source>
        <dbReference type="Proteomes" id="UP001642487"/>
    </source>
</evidence>
<keyword evidence="4" id="KW-1185">Reference proteome</keyword>
<dbReference type="EMBL" id="OZ021737">
    <property type="protein sequence ID" value="CAK9316508.1"/>
    <property type="molecule type" value="Genomic_DNA"/>
</dbReference>
<dbReference type="InterPro" id="IPR040387">
    <property type="entry name" value="RIN4/NOI4"/>
</dbReference>
<accession>A0ABP0YC03</accession>
<feature type="domain" description="RIN4 pathogenic type III effector avirulence factor Avr cleavage site" evidence="2">
    <location>
        <begin position="6"/>
        <end position="39"/>
    </location>
</feature>